<keyword evidence="3" id="KW-0812">Transmembrane</keyword>
<dbReference type="PANTHER" id="PTHR10443:SF47">
    <property type="entry name" value="DIPEPTIDASE"/>
    <property type="match status" value="1"/>
</dbReference>
<evidence type="ECO:0000313" key="4">
    <source>
        <dbReference type="EMBL" id="CAG4984660.1"/>
    </source>
</evidence>
<feature type="transmembrane region" description="Helical" evidence="3">
    <location>
        <begin position="69"/>
        <end position="86"/>
    </location>
</feature>
<evidence type="ECO:0000313" key="5">
    <source>
        <dbReference type="Proteomes" id="UP000691718"/>
    </source>
</evidence>
<dbReference type="Proteomes" id="UP000691718">
    <property type="component" value="Unassembled WGS sequence"/>
</dbReference>
<dbReference type="GO" id="GO:0098552">
    <property type="term" value="C:side of membrane"/>
    <property type="evidence" value="ECO:0007669"/>
    <property type="project" value="UniProtKB-KW"/>
</dbReference>
<dbReference type="InterPro" id="IPR008257">
    <property type="entry name" value="Pept_M19"/>
</dbReference>
<dbReference type="GO" id="GO:0006508">
    <property type="term" value="P:proteolysis"/>
    <property type="evidence" value="ECO:0007669"/>
    <property type="project" value="UniProtKB-KW"/>
</dbReference>
<dbReference type="OrthoDB" id="445695at2759"/>
<dbReference type="PROSITE" id="PS51365">
    <property type="entry name" value="RENAL_DIPEPTIDASE_2"/>
    <property type="match status" value="1"/>
</dbReference>
<comment type="cofactor">
    <cofactor evidence="1">
        <name>Zn(2+)</name>
        <dbReference type="ChEBI" id="CHEBI:29105"/>
    </cofactor>
</comment>
<feature type="region of interest" description="Disordered" evidence="2">
    <location>
        <begin position="437"/>
        <end position="459"/>
    </location>
</feature>
<dbReference type="EMBL" id="CAJQZP010000774">
    <property type="protein sequence ID" value="CAG4984660.1"/>
    <property type="molecule type" value="Genomic_DNA"/>
</dbReference>
<keyword evidence="1" id="KW-0449">Lipoprotein</keyword>
<dbReference type="FunFam" id="3.20.20.140:FF:000030">
    <property type="entry name" value="Dipeptidase"/>
    <property type="match status" value="1"/>
</dbReference>
<dbReference type="Pfam" id="PF01244">
    <property type="entry name" value="Peptidase_M19"/>
    <property type="match status" value="1"/>
</dbReference>
<keyword evidence="1" id="KW-0224">Dipeptidase</keyword>
<keyword evidence="3" id="KW-0472">Membrane</keyword>
<organism evidence="4 5">
    <name type="scientific">Parnassius apollo</name>
    <name type="common">Apollo butterfly</name>
    <name type="synonym">Papilio apollo</name>
    <dbReference type="NCBI Taxonomy" id="110799"/>
    <lineage>
        <taxon>Eukaryota</taxon>
        <taxon>Metazoa</taxon>
        <taxon>Ecdysozoa</taxon>
        <taxon>Arthropoda</taxon>
        <taxon>Hexapoda</taxon>
        <taxon>Insecta</taxon>
        <taxon>Pterygota</taxon>
        <taxon>Neoptera</taxon>
        <taxon>Endopterygota</taxon>
        <taxon>Lepidoptera</taxon>
        <taxon>Glossata</taxon>
        <taxon>Ditrysia</taxon>
        <taxon>Papilionoidea</taxon>
        <taxon>Papilionidae</taxon>
        <taxon>Parnassiinae</taxon>
        <taxon>Parnassini</taxon>
        <taxon>Parnassius</taxon>
        <taxon>Parnassius</taxon>
    </lineage>
</organism>
<comment type="caution">
    <text evidence="4">The sequence shown here is derived from an EMBL/GenBank/DDBJ whole genome shotgun (WGS) entry which is preliminary data.</text>
</comment>
<dbReference type="InterPro" id="IPR000180">
    <property type="entry name" value="Dipep_AS"/>
</dbReference>
<keyword evidence="1" id="KW-0482">Metalloprotease</keyword>
<dbReference type="AlphaFoldDB" id="A0A8S3WV91"/>
<gene>
    <name evidence="4" type="ORF">PAPOLLO_LOCUS10906</name>
</gene>
<comment type="catalytic activity">
    <reaction evidence="1">
        <text>an L-aminoacyl-L-amino acid + H2O = 2 an L-alpha-amino acid</text>
        <dbReference type="Rhea" id="RHEA:48940"/>
        <dbReference type="ChEBI" id="CHEBI:15377"/>
        <dbReference type="ChEBI" id="CHEBI:59869"/>
        <dbReference type="ChEBI" id="CHEBI:77460"/>
        <dbReference type="EC" id="3.4.13.19"/>
    </reaction>
</comment>
<feature type="compositionally biased region" description="Basic and acidic residues" evidence="2">
    <location>
        <begin position="437"/>
        <end position="450"/>
    </location>
</feature>
<keyword evidence="1" id="KW-0325">Glycoprotein</keyword>
<keyword evidence="1" id="KW-0479">Metal-binding</keyword>
<evidence type="ECO:0000256" key="3">
    <source>
        <dbReference type="SAM" id="Phobius"/>
    </source>
</evidence>
<comment type="subunit">
    <text evidence="1">Homodimer; disulfide-linked.</text>
</comment>
<name>A0A8S3WV91_PARAO</name>
<sequence length="467" mass="52306">MTRIPPKGESIHLTVSARNRCVADVGYMPSASNHVYANEQGPPPIWRLTIKLPNFVTGIRMINRNERRAVACVLLAVTAVVAAASYDRERLEIAKQILEEVPLTDGHNDLPWNIRKFLRNQINEFELDTDLTRVEPWSISKYSHTDLPRLREGMVGAQFWSAFVPCATQNKDAVQLTLEQIDVIRRLIDKYPHQLQLATSVTDILQAHSARPRKIASLIGIEGGHSIANSLGVLRSYYQLGVRYMTLTHTCNTPWADSSNETPVANGLTEFGEKVVKEMNRLGMLVDLSHVGENTTRAAIRVSKAPVVFSHSSVYSLCAHKRNVPDDIIQSLKENGGIIMVNFFPDFVKCAPNATLTDVAEHFHYIKKLVGADFVGIGGDYDGVNRVPRGLEDVSKYPELFAELLRSGQWSVQELKNLAGLNMLRVMRQVEKVRDEMRTNGVEPEEHPDSPNDNGNCTSNAFYTEYV</sequence>
<proteinExistence type="inferred from homology"/>
<keyword evidence="5" id="KW-1185">Reference proteome</keyword>
<keyword evidence="1" id="KW-0378">Hydrolase</keyword>
<keyword evidence="1" id="KW-0862">Zinc</keyword>
<keyword evidence="3" id="KW-1133">Transmembrane helix</keyword>
<keyword evidence="1" id="KW-0645">Protease</keyword>
<accession>A0A8S3WV91</accession>
<evidence type="ECO:0000256" key="2">
    <source>
        <dbReference type="SAM" id="MobiDB-lite"/>
    </source>
</evidence>
<keyword evidence="1" id="KW-0336">GPI-anchor</keyword>
<comment type="subcellular location">
    <subcellularLocation>
        <location evidence="1">Membrane</location>
        <topology evidence="1">Lipid-anchor</topology>
        <topology evidence="1">GPI-anchor</topology>
    </subcellularLocation>
</comment>
<protein>
    <recommendedName>
        <fullName evidence="1">Dipeptidase</fullName>
        <ecNumber evidence="1">3.4.13.19</ecNumber>
    </recommendedName>
</protein>
<comment type="similarity">
    <text evidence="1">Belongs to the metallo-dependent hydrolases superfamily. Peptidase M19 family.</text>
</comment>
<dbReference type="PANTHER" id="PTHR10443">
    <property type="entry name" value="MICROSOMAL DIPEPTIDASE"/>
    <property type="match status" value="1"/>
</dbReference>
<reference evidence="4" key="1">
    <citation type="submission" date="2021-04" db="EMBL/GenBank/DDBJ databases">
        <authorList>
            <person name="Tunstrom K."/>
        </authorList>
    </citation>
    <scope>NUCLEOTIDE SEQUENCE</scope>
</reference>
<dbReference type="GO" id="GO:0070573">
    <property type="term" value="F:metallodipeptidase activity"/>
    <property type="evidence" value="ECO:0007669"/>
    <property type="project" value="InterPro"/>
</dbReference>
<evidence type="ECO:0000256" key="1">
    <source>
        <dbReference type="RuleBase" id="RU341113"/>
    </source>
</evidence>
<dbReference type="PROSITE" id="PS00869">
    <property type="entry name" value="RENAL_DIPEPTIDASE_1"/>
    <property type="match status" value="1"/>
</dbReference>
<dbReference type="GO" id="GO:0046872">
    <property type="term" value="F:metal ion binding"/>
    <property type="evidence" value="ECO:0007669"/>
    <property type="project" value="UniProtKB-UniRule"/>
</dbReference>
<keyword evidence="1" id="KW-1015">Disulfide bond</keyword>
<dbReference type="CDD" id="cd01301">
    <property type="entry name" value="rDP_like"/>
    <property type="match status" value="1"/>
</dbReference>
<dbReference type="EC" id="3.4.13.19" evidence="1"/>